<dbReference type="EMBL" id="BQKI01000013">
    <property type="protein sequence ID" value="GJN06726.1"/>
    <property type="molecule type" value="Genomic_DNA"/>
</dbReference>
<reference evidence="2" key="2">
    <citation type="submission" date="2021-12" db="EMBL/GenBank/DDBJ databases">
        <title>Resequencing data analysis of finger millet.</title>
        <authorList>
            <person name="Hatakeyama M."/>
            <person name="Aluri S."/>
            <person name="Balachadran M.T."/>
            <person name="Sivarajan S.R."/>
            <person name="Poveda L."/>
            <person name="Shimizu-Inatsugi R."/>
            <person name="Schlapbach R."/>
            <person name="Sreeman S.M."/>
            <person name="Shimizu K.K."/>
        </authorList>
    </citation>
    <scope>NUCLEOTIDE SEQUENCE</scope>
</reference>
<dbReference type="AlphaFoldDB" id="A0AAV5D8Y5"/>
<keyword evidence="3" id="KW-1185">Reference proteome</keyword>
<evidence type="ECO:0000256" key="1">
    <source>
        <dbReference type="SAM" id="MobiDB-lite"/>
    </source>
</evidence>
<organism evidence="2 3">
    <name type="scientific">Eleusine coracana subsp. coracana</name>
    <dbReference type="NCBI Taxonomy" id="191504"/>
    <lineage>
        <taxon>Eukaryota</taxon>
        <taxon>Viridiplantae</taxon>
        <taxon>Streptophyta</taxon>
        <taxon>Embryophyta</taxon>
        <taxon>Tracheophyta</taxon>
        <taxon>Spermatophyta</taxon>
        <taxon>Magnoliopsida</taxon>
        <taxon>Liliopsida</taxon>
        <taxon>Poales</taxon>
        <taxon>Poaceae</taxon>
        <taxon>PACMAD clade</taxon>
        <taxon>Chloridoideae</taxon>
        <taxon>Cynodonteae</taxon>
        <taxon>Eleusininae</taxon>
        <taxon>Eleusine</taxon>
    </lineage>
</organism>
<reference evidence="2" key="1">
    <citation type="journal article" date="2018" name="DNA Res.">
        <title>Multiple hybrid de novo genome assembly of finger millet, an orphan allotetraploid crop.</title>
        <authorList>
            <person name="Hatakeyama M."/>
            <person name="Aluri S."/>
            <person name="Balachadran M.T."/>
            <person name="Sivarajan S.R."/>
            <person name="Patrignani A."/>
            <person name="Gruter S."/>
            <person name="Poveda L."/>
            <person name="Shimizu-Inatsugi R."/>
            <person name="Baeten J."/>
            <person name="Francoijs K.J."/>
            <person name="Nataraja K.N."/>
            <person name="Reddy Y.A.N."/>
            <person name="Phadnis S."/>
            <person name="Ravikumar R.L."/>
            <person name="Schlapbach R."/>
            <person name="Sreeman S.M."/>
            <person name="Shimizu K.K."/>
        </authorList>
    </citation>
    <scope>NUCLEOTIDE SEQUENCE</scope>
</reference>
<evidence type="ECO:0000313" key="2">
    <source>
        <dbReference type="EMBL" id="GJN06726.1"/>
    </source>
</evidence>
<sequence>MDRKRERLADEEDHRTSPLGFRCINWLPPFFSPTVCRLSHPEWETKIFSRPSRRLRIPSRGAPSAVIAGLPWASSFSPALNHDDRCSQGCSDELFIILFQWLVIFLSSSGAPNMEVVFPSKEAAAAALHDTAGSGNVDPACSIADGESDAAAGVDIDALVAAAIDKLHADLAALAKDPTRKAKSKDPGWKYGFWPVLGKKELVQCIFFVRKKCMQGSNDSSNTWQGGYSDAEKCPGAGAKIRKELCDYLKSNARTPFVVIQQPADEEGGQSGPEVVLENVPSSRTKAKQAAAVTKRIHQASIASFMVSGSVKPQTQKFSKSVSSMLCKTPEEVVQDRHTMNKTQPTLEHCTKKTKEAKEIVDDHVADFYYENGIPFNAIKSRSWEIMLESIGQYGPGYHSPSYHEMRVPLLEKAVKKTQTLREKHEDTFFSLQIHIKKRNRLEHQRLNKLVEWVDANCEPVQQGGGAVAANDITWANVDEAIGASQGLRGRNLPRAAAVAPNYYGRNRKTPRVLPTNAQDIDMEEAKPIADDLMQKDEEAGPQHEANRSASVSGGSVDLLLQEPGFQLDDALFDG</sequence>
<evidence type="ECO:0000313" key="3">
    <source>
        <dbReference type="Proteomes" id="UP001054889"/>
    </source>
</evidence>
<comment type="caution">
    <text evidence="2">The sequence shown here is derived from an EMBL/GenBank/DDBJ whole genome shotgun (WGS) entry which is preliminary data.</text>
</comment>
<accession>A0AAV5D8Y5</accession>
<protein>
    <submittedName>
        <fullName evidence="2">Uncharacterized protein</fullName>
    </submittedName>
</protein>
<name>A0AAV5D8Y5_ELECO</name>
<dbReference type="Proteomes" id="UP001054889">
    <property type="component" value="Unassembled WGS sequence"/>
</dbReference>
<feature type="region of interest" description="Disordered" evidence="1">
    <location>
        <begin position="535"/>
        <end position="556"/>
    </location>
</feature>
<proteinExistence type="predicted"/>
<gene>
    <name evidence="2" type="primary">ga24482</name>
    <name evidence="2" type="ORF">PR202_ga24482</name>
</gene>
<feature type="compositionally biased region" description="Basic and acidic residues" evidence="1">
    <location>
        <begin position="535"/>
        <end position="547"/>
    </location>
</feature>